<evidence type="ECO:0008006" key="3">
    <source>
        <dbReference type="Google" id="ProtNLM"/>
    </source>
</evidence>
<comment type="caution">
    <text evidence="1">The sequence shown here is derived from an EMBL/GenBank/DDBJ whole genome shotgun (WGS) entry which is preliminary data.</text>
</comment>
<organism evidence="1 2">
    <name type="scientific">Hericium alpestre</name>
    <dbReference type="NCBI Taxonomy" id="135208"/>
    <lineage>
        <taxon>Eukaryota</taxon>
        <taxon>Fungi</taxon>
        <taxon>Dikarya</taxon>
        <taxon>Basidiomycota</taxon>
        <taxon>Agaricomycotina</taxon>
        <taxon>Agaricomycetes</taxon>
        <taxon>Russulales</taxon>
        <taxon>Hericiaceae</taxon>
        <taxon>Hericium</taxon>
    </lineage>
</organism>
<keyword evidence="2" id="KW-1185">Reference proteome</keyword>
<proteinExistence type="predicted"/>
<dbReference type="AlphaFoldDB" id="A0A4Z0A7A1"/>
<reference evidence="1 2" key="1">
    <citation type="submission" date="2019-02" db="EMBL/GenBank/DDBJ databases">
        <title>Genome sequencing of the rare red list fungi Hericium alpestre (H. flagellum).</title>
        <authorList>
            <person name="Buettner E."/>
            <person name="Kellner H."/>
        </authorList>
    </citation>
    <scope>NUCLEOTIDE SEQUENCE [LARGE SCALE GENOMIC DNA]</scope>
    <source>
        <strain evidence="1 2">DSM 108284</strain>
    </source>
</reference>
<dbReference type="InterPro" id="IPR016181">
    <property type="entry name" value="Acyl_CoA_acyltransferase"/>
</dbReference>
<accession>A0A4Z0A7A1</accession>
<sequence length="241" mass="27144">MAEISPTPAPAPYVRDEGRDELDTLANLARRSFINDPAFNYGANLKQPLSNDVDNSKRRTLEAFHRMLFQMAFCLEARVMVVAVPEAGGENDTSRKTKERLAAACIWMPPGKRVGLQHPMFLLHSDVLRVIRGWGINFLMRLGFEYPGVAEKAWKSIWKEQKIKDDQGKGYLFLMMREMFQKMSEETLTLDASNPKARDQYAHLGFRLEKPFTIGKGKATAIGFRGKGGPGVELYGMAKDA</sequence>
<dbReference type="Proteomes" id="UP000298061">
    <property type="component" value="Unassembled WGS sequence"/>
</dbReference>
<dbReference type="OrthoDB" id="544277at2759"/>
<dbReference type="SUPFAM" id="SSF55729">
    <property type="entry name" value="Acyl-CoA N-acyltransferases (Nat)"/>
    <property type="match status" value="1"/>
</dbReference>
<gene>
    <name evidence="1" type="ORF">EWM64_g1852</name>
</gene>
<name>A0A4Z0A7A1_9AGAM</name>
<protein>
    <recommendedName>
        <fullName evidence="3">N-acetyltransferase domain-containing protein</fullName>
    </recommendedName>
</protein>
<evidence type="ECO:0000313" key="1">
    <source>
        <dbReference type="EMBL" id="TFY82154.1"/>
    </source>
</evidence>
<evidence type="ECO:0000313" key="2">
    <source>
        <dbReference type="Proteomes" id="UP000298061"/>
    </source>
</evidence>
<dbReference type="Gene3D" id="3.40.630.30">
    <property type="match status" value="1"/>
</dbReference>
<dbReference type="EMBL" id="SFCI01000136">
    <property type="protein sequence ID" value="TFY82154.1"/>
    <property type="molecule type" value="Genomic_DNA"/>
</dbReference>